<dbReference type="OrthoDB" id="252306at2759"/>
<keyword evidence="2" id="KW-1133">Transmembrane helix</keyword>
<accession>K2MYF5</accession>
<reference evidence="3 4" key="1">
    <citation type="journal article" date="2012" name="BMC Genomics">
        <title>Comparative genomic analysis of human infective Trypanosoma cruzi lineages with the bat-restricted subspecies T. cruzi marinkellei.</title>
        <authorList>
            <person name="Franzen O."/>
            <person name="Talavera-Lopez C."/>
            <person name="Ochaya S."/>
            <person name="Butler C.E."/>
            <person name="Messenger L.A."/>
            <person name="Lewis M.D."/>
            <person name="Llewellyn M.S."/>
            <person name="Marinkelle C.J."/>
            <person name="Tyler K.M."/>
            <person name="Miles M.A."/>
            <person name="Andersson B."/>
        </authorList>
    </citation>
    <scope>NUCLEOTIDE SEQUENCE [LARGE SCALE GENOMIC DNA]</scope>
    <source>
        <strain evidence="3 4">B7</strain>
    </source>
</reference>
<dbReference type="AlphaFoldDB" id="K2MYF5"/>
<protein>
    <submittedName>
        <fullName evidence="3">Mucin-associated surface protein (MASP), putative</fullName>
    </submittedName>
</protein>
<evidence type="ECO:0000313" key="3">
    <source>
        <dbReference type="EMBL" id="EKF30834.1"/>
    </source>
</evidence>
<feature type="compositionally biased region" description="Low complexity" evidence="1">
    <location>
        <begin position="186"/>
        <end position="208"/>
    </location>
</feature>
<evidence type="ECO:0000256" key="2">
    <source>
        <dbReference type="SAM" id="Phobius"/>
    </source>
</evidence>
<feature type="transmembrane region" description="Helical" evidence="2">
    <location>
        <begin position="384"/>
        <end position="403"/>
    </location>
</feature>
<feature type="compositionally biased region" description="Basic and acidic residues" evidence="1">
    <location>
        <begin position="359"/>
        <end position="373"/>
    </location>
</feature>
<keyword evidence="2" id="KW-0472">Membrane</keyword>
<feature type="compositionally biased region" description="Gly residues" evidence="1">
    <location>
        <begin position="213"/>
        <end position="224"/>
    </location>
</feature>
<sequence>MTAGLCAFFAFRVISTASWYLCCYCHLLLCCGFVTCILLLLLCVDGELVCAEGYTQVTGVMAMMMTGRVLLVCALCVLWCCGAGGAAGEGAVVSTTTSATGSVVSDSPRDGLNVNLSKETPAGKSVDGKEVNSDQPVGVLGEEDGKLSVNLQETVKNDPEKEKTETELTTKEQEEVKPQHSQVNVSQQPQPIPQLAQPPSAPQTQTSALAAGKGVGENNTGGAGQPSLRVQNVGNEAPEGLGKEVLLEGPGAKSESSEQDQTKVPTAVTLERRTQNEMLTPEQNTNESQRTDTSTSIPEPQKENNEYPASAEGIAQSTSTDGQEQDAEPSTDEETSPLEEEESTGTKKTEDVQTPDTAYTEKRQNGDNEKVGDSDSSTAASHTASPLLLLLLVACAAAAAVVAA</sequence>
<evidence type="ECO:0000313" key="4">
    <source>
        <dbReference type="Proteomes" id="UP000007350"/>
    </source>
</evidence>
<feature type="transmembrane region" description="Helical" evidence="2">
    <location>
        <begin position="26"/>
        <end position="48"/>
    </location>
</feature>
<dbReference type="Proteomes" id="UP000007350">
    <property type="component" value="Unassembled WGS sequence"/>
</dbReference>
<proteinExistence type="predicted"/>
<gene>
    <name evidence="3" type="ORF">MOQ_005342</name>
</gene>
<organism evidence="3 4">
    <name type="scientific">Trypanosoma cruzi marinkellei</name>
    <dbReference type="NCBI Taxonomy" id="85056"/>
    <lineage>
        <taxon>Eukaryota</taxon>
        <taxon>Discoba</taxon>
        <taxon>Euglenozoa</taxon>
        <taxon>Kinetoplastea</taxon>
        <taxon>Metakinetoplastina</taxon>
        <taxon>Trypanosomatida</taxon>
        <taxon>Trypanosomatidae</taxon>
        <taxon>Trypanosoma</taxon>
        <taxon>Schizotrypanum</taxon>
    </lineage>
</organism>
<feature type="compositionally biased region" description="Acidic residues" evidence="1">
    <location>
        <begin position="323"/>
        <end position="343"/>
    </location>
</feature>
<keyword evidence="2" id="KW-0812">Transmembrane</keyword>
<comment type="caution">
    <text evidence="3">The sequence shown here is derived from an EMBL/GenBank/DDBJ whole genome shotgun (WGS) entry which is preliminary data.</text>
</comment>
<feature type="region of interest" description="Disordered" evidence="1">
    <location>
        <begin position="99"/>
        <end position="381"/>
    </location>
</feature>
<name>K2MYF5_TRYCR</name>
<keyword evidence="4" id="KW-1185">Reference proteome</keyword>
<evidence type="ECO:0000256" key="1">
    <source>
        <dbReference type="SAM" id="MobiDB-lite"/>
    </source>
</evidence>
<feature type="compositionally biased region" description="Polar residues" evidence="1">
    <location>
        <begin position="276"/>
        <end position="298"/>
    </location>
</feature>
<dbReference type="EMBL" id="AHKC01011409">
    <property type="protein sequence ID" value="EKF30834.1"/>
    <property type="molecule type" value="Genomic_DNA"/>
</dbReference>
<feature type="compositionally biased region" description="Basic and acidic residues" evidence="1">
    <location>
        <begin position="155"/>
        <end position="178"/>
    </location>
</feature>